<organism evidence="2">
    <name type="scientific">Tuwongella immobilis</name>
    <dbReference type="NCBI Taxonomy" id="692036"/>
    <lineage>
        <taxon>Bacteria</taxon>
        <taxon>Pseudomonadati</taxon>
        <taxon>Planctomycetota</taxon>
        <taxon>Planctomycetia</taxon>
        <taxon>Gemmatales</taxon>
        <taxon>Gemmataceae</taxon>
        <taxon>Tuwongella</taxon>
    </lineage>
</organism>
<dbReference type="InterPro" id="IPR036770">
    <property type="entry name" value="Ankyrin_rpt-contain_sf"/>
</dbReference>
<protein>
    <submittedName>
        <fullName evidence="2">Ankyrin repeat-containing protein</fullName>
    </submittedName>
</protein>
<dbReference type="AlphaFoldDB" id="A0A6C2YS30"/>
<reference evidence="2" key="1">
    <citation type="submission" date="2019-04" db="EMBL/GenBank/DDBJ databases">
        <authorList>
            <consortium name="Science for Life Laboratories"/>
        </authorList>
    </citation>
    <scope>NUCLEOTIDE SEQUENCE</scope>
    <source>
        <strain evidence="2">MBLW1</strain>
    </source>
</reference>
<accession>A0A6C2YS30</accession>
<dbReference type="EMBL" id="LR593887">
    <property type="protein sequence ID" value="VTS05679.1"/>
    <property type="molecule type" value="Genomic_DNA"/>
</dbReference>
<keyword evidence="3" id="KW-1185">Reference proteome</keyword>
<dbReference type="InParanoid" id="A0A6C2YS30"/>
<evidence type="ECO:0000313" key="2">
    <source>
        <dbReference type="EMBL" id="VIP04157.1"/>
    </source>
</evidence>
<feature type="region of interest" description="Disordered" evidence="1">
    <location>
        <begin position="33"/>
        <end position="73"/>
    </location>
</feature>
<gene>
    <name evidence="2" type="ORF">GMBLW1_50360</name>
</gene>
<dbReference type="Gene3D" id="1.25.40.20">
    <property type="entry name" value="Ankyrin repeat-containing domain"/>
    <property type="match status" value="1"/>
</dbReference>
<dbReference type="KEGG" id="tim:GMBLW1_50360"/>
<dbReference type="SUPFAM" id="SSF48403">
    <property type="entry name" value="Ankyrin repeat"/>
    <property type="match status" value="1"/>
</dbReference>
<name>A0A6C2YS30_9BACT</name>
<dbReference type="PROSITE" id="PS51318">
    <property type="entry name" value="TAT"/>
    <property type="match status" value="1"/>
</dbReference>
<proteinExistence type="predicted"/>
<dbReference type="InterPro" id="IPR006311">
    <property type="entry name" value="TAT_signal"/>
</dbReference>
<evidence type="ECO:0000256" key="1">
    <source>
        <dbReference type="SAM" id="MobiDB-lite"/>
    </source>
</evidence>
<dbReference type="Proteomes" id="UP000464378">
    <property type="component" value="Chromosome"/>
</dbReference>
<sequence>MAHSMNRRSFLTQQTAGGAILLAGGTWVVGQSAAQSAADSKATPKDAPKDATSGGPKEGTPAPKQPAGKPREKKMPIEAELVKAFVIAAHKDLEEVKKLLAAKPGLVNACWDWGGGDFESALGGAAHTGQREIAEFLIAKGARLDIFAAAMLGKLDVVKAMVTAFPGIEKTPGPHGIPLIVHAKMGREPAADVLKFLESLQPKKAT</sequence>
<dbReference type="EMBL" id="LR586016">
    <property type="protein sequence ID" value="VIP04157.1"/>
    <property type="molecule type" value="Genomic_DNA"/>
</dbReference>
<evidence type="ECO:0000313" key="3">
    <source>
        <dbReference type="Proteomes" id="UP000464378"/>
    </source>
</evidence>